<dbReference type="Proteomes" id="UP000053095">
    <property type="component" value="Unassembled WGS sequence"/>
</dbReference>
<proteinExistence type="predicted"/>
<evidence type="ECO:0000313" key="3">
    <source>
        <dbReference type="Proteomes" id="UP000053095"/>
    </source>
</evidence>
<protein>
    <submittedName>
        <fullName evidence="2">Uncharacterized protein</fullName>
    </submittedName>
</protein>
<evidence type="ECO:0000313" key="2">
    <source>
        <dbReference type="EMBL" id="GAM37056.1"/>
    </source>
</evidence>
<feature type="compositionally biased region" description="Low complexity" evidence="1">
    <location>
        <begin position="60"/>
        <end position="79"/>
    </location>
</feature>
<evidence type="ECO:0000256" key="1">
    <source>
        <dbReference type="SAM" id="MobiDB-lite"/>
    </source>
</evidence>
<gene>
    <name evidence="2" type="ORF">TCE0_022f06639</name>
</gene>
<organism evidence="2 3">
    <name type="scientific">Talaromyces pinophilus</name>
    <name type="common">Penicillium pinophilum</name>
    <dbReference type="NCBI Taxonomy" id="128442"/>
    <lineage>
        <taxon>Eukaryota</taxon>
        <taxon>Fungi</taxon>
        <taxon>Dikarya</taxon>
        <taxon>Ascomycota</taxon>
        <taxon>Pezizomycotina</taxon>
        <taxon>Eurotiomycetes</taxon>
        <taxon>Eurotiomycetidae</taxon>
        <taxon>Eurotiales</taxon>
        <taxon>Trichocomaceae</taxon>
        <taxon>Talaromyces</taxon>
        <taxon>Talaromyces sect. Talaromyces</taxon>
    </lineage>
</organism>
<name>A0A6V8H7K1_TALPI</name>
<keyword evidence="3" id="KW-1185">Reference proteome</keyword>
<comment type="caution">
    <text evidence="2">The sequence shown here is derived from an EMBL/GenBank/DDBJ whole genome shotgun (WGS) entry which is preliminary data.</text>
</comment>
<reference evidence="3" key="1">
    <citation type="journal article" date="2015" name="Genome Announc.">
        <title>Draft genome sequence of Talaromyces cellulolyticus strain Y-94, a source of lignocellulosic biomass-degrading enzymes.</title>
        <authorList>
            <person name="Fujii T."/>
            <person name="Koike H."/>
            <person name="Sawayama S."/>
            <person name="Yano S."/>
            <person name="Inoue H."/>
        </authorList>
    </citation>
    <scope>NUCLEOTIDE SEQUENCE [LARGE SCALE GENOMIC DNA]</scope>
    <source>
        <strain evidence="3">Y-94</strain>
    </source>
</reference>
<feature type="region of interest" description="Disordered" evidence="1">
    <location>
        <begin position="46"/>
        <end position="89"/>
    </location>
</feature>
<sequence length="274" mass="30770">MFELRKPRGSTGARDLTFDVLVNKALEEIVNNASAQIIDIIDKAPDRHSNHVKDPQLPTAKDAGQQQAVADATAATDDGSSGKHAQQDVMRVKGTNAVVSMHSIGSEDKCPRPNNIYVIHLKNYHNYALASDYHWEIILRPPADAHPDFFESFYCQWLCEEWCGWLHFRNMDTGKYLGIEYGREGLSWPVLSADHDGPDVVTRFCAMRDESGRCVLRIPMNGSLLTVQAVLSDDLDLPFRLGNLKQKVALVCKDTTDGTYLPSFWSFEEVEEVE</sequence>
<accession>A0A6V8H7K1</accession>
<dbReference type="AlphaFoldDB" id="A0A6V8H7K1"/>
<dbReference type="EMBL" id="DF933818">
    <property type="protein sequence ID" value="GAM37056.1"/>
    <property type="molecule type" value="Genomic_DNA"/>
</dbReference>